<proteinExistence type="predicted"/>
<dbReference type="EMBL" id="LYBM01000010">
    <property type="protein sequence ID" value="ODA34140.1"/>
    <property type="molecule type" value="Genomic_DNA"/>
</dbReference>
<evidence type="ECO:0000259" key="2">
    <source>
        <dbReference type="Pfam" id="PF20419"/>
    </source>
</evidence>
<evidence type="ECO:0008006" key="6">
    <source>
        <dbReference type="Google" id="ProtNLM"/>
    </source>
</evidence>
<evidence type="ECO:0000259" key="3">
    <source>
        <dbReference type="Pfam" id="PF23981"/>
    </source>
</evidence>
<feature type="domain" description="DUF7305" evidence="3">
    <location>
        <begin position="157"/>
        <end position="278"/>
    </location>
</feature>
<keyword evidence="5" id="KW-1185">Reference proteome</keyword>
<evidence type="ECO:0000313" key="5">
    <source>
        <dbReference type="Proteomes" id="UP000094936"/>
    </source>
</evidence>
<dbReference type="RefSeq" id="WP_068900866.1">
    <property type="nucleotide sequence ID" value="NZ_JBHUIF010000019.1"/>
</dbReference>
<reference evidence="4 5" key="1">
    <citation type="submission" date="2016-05" db="EMBL/GenBank/DDBJ databases">
        <title>Genomic Taxonomy of the Vibrionaceae.</title>
        <authorList>
            <person name="Gomez-Gil B."/>
            <person name="Enciso-Ibarra J."/>
        </authorList>
    </citation>
    <scope>NUCLEOTIDE SEQUENCE [LARGE SCALE GENOMIC DNA]</scope>
    <source>
        <strain evidence="4 5">CAIM 1920</strain>
    </source>
</reference>
<name>A0A1C3ELP3_9GAMM</name>
<evidence type="ECO:0000256" key="1">
    <source>
        <dbReference type="SAM" id="SignalP"/>
    </source>
</evidence>
<gene>
    <name evidence="4" type="ORF">A8L45_07625</name>
</gene>
<evidence type="ECO:0000313" key="4">
    <source>
        <dbReference type="EMBL" id="ODA34140.1"/>
    </source>
</evidence>
<dbReference type="AlphaFoldDB" id="A0A1C3ELP3"/>
<dbReference type="OrthoDB" id="9790247at2"/>
<dbReference type="InterPro" id="IPR046524">
    <property type="entry name" value="DUF6701"/>
</dbReference>
<dbReference type="Pfam" id="PF23981">
    <property type="entry name" value="DUF7305"/>
    <property type="match status" value="1"/>
</dbReference>
<organism evidence="4 5">
    <name type="scientific">Veronia pacifica</name>
    <dbReference type="NCBI Taxonomy" id="1080227"/>
    <lineage>
        <taxon>Bacteria</taxon>
        <taxon>Pseudomonadati</taxon>
        <taxon>Pseudomonadota</taxon>
        <taxon>Gammaproteobacteria</taxon>
        <taxon>Vibrionales</taxon>
        <taxon>Vibrionaceae</taxon>
        <taxon>Veronia</taxon>
    </lineage>
</organism>
<keyword evidence="1" id="KW-0732">Signal</keyword>
<dbReference type="STRING" id="1080227.A8L45_07625"/>
<dbReference type="Proteomes" id="UP000094936">
    <property type="component" value="Unassembled WGS sequence"/>
</dbReference>
<accession>A0A1C3ELP3</accession>
<feature type="chain" id="PRO_5008673216" description="MSHA biogenesis protein MshQ" evidence="1">
    <location>
        <begin position="21"/>
        <end position="1002"/>
    </location>
</feature>
<feature type="signal peptide" evidence="1">
    <location>
        <begin position="1"/>
        <end position="20"/>
    </location>
</feature>
<sequence length="1002" mass="109309">MRFKGSIFFILSFFASYTTAEINDINPSTACQVFPSVAQSHKKSAGKLSIDGALSAKIIQTHGLDADNKFVLRFDENNLNVKKESCQSSENLFTCKVDSSISYPELNVQYFGSDFSNVNAIDIPVDGNKTLGSNGVCKNAKFSDFNRLKNTCVFNNVQSTGGHLTLNEGVYWFNKLELFGGTKEVDGKIVSVTPTITMTGPVRIYVSKGIYFYKDAQINNDGNADDFILLTQKSAELRSKSVIKALIYAQERLTLSGDTHIDGAVSVADLSMNTNAQIYGDSLCIAPPELKIIPTESIFDTCDSHSINFSTEDPDGTIRKLDGELSLSFTDSSGKDTSTGACFKVENKPGACKKNTKVSLVDGRAAVDIISNKQETIYIRSDLTITSSSIDVIPPKITGPYRFRHKNPRLVFGTSDIKVIAGKPRQISVTATSNSCGVIESYSGKKTLDVIKKYKKPTFKPGKEPLLTFEPAQVGDQLQLTFTEGQTAFDAKYMGAGEVEIELNDTNWNILRNAPFTSEEVKARNNGETELLGVKLNQTMKGAFNLLSRPYSFGICNVDRNSLIAGEKFGLNIKPVAWRSGDDGNILPDASNPAEIDVTNKSLCQRGVVAGFWQSIGGSSVSLTGASLLQNGAGDLSGTKNISAGKKVSDLSWSDVGPVKLQATMSNYFGMSINPSFIKLGPFEPDHFLLSDNRKVIAANTSIDGSVPFSYMNQPFTGQFEIKAMTGGNNPQAVKNYHKLASGQVNFDITAVSEQGGDDFTNRLKHPQSQSLSWAASSDGTSVWKFEDTNMILERSNEPDGPFKQLVLGVKPRTKAQIKNSDRVINKGGNDLGAKWGVTDVRYGRLRISDAAGNLSDDLTVPVYAEYRDGDKFVVNTDDNHTSVSLGANSQEEIYKDGNAPVDSVIVFDGGKTEKNMENGVTAFLVKPKTENNRFYRKQFRLWQCLKSTSEICNTVTVNNQPWLLYEGQGNSDNPSAIITLGSYRGNDRVIYQGEKGANVAR</sequence>
<feature type="domain" description="DUF6701" evidence="2">
    <location>
        <begin position="472"/>
        <end position="996"/>
    </location>
</feature>
<dbReference type="InterPro" id="IPR055729">
    <property type="entry name" value="DUF7305"/>
</dbReference>
<dbReference type="Pfam" id="PF20419">
    <property type="entry name" value="DUF6701"/>
    <property type="match status" value="1"/>
</dbReference>
<comment type="caution">
    <text evidence="4">The sequence shown here is derived from an EMBL/GenBank/DDBJ whole genome shotgun (WGS) entry which is preliminary data.</text>
</comment>
<protein>
    <recommendedName>
        <fullName evidence="6">MSHA biogenesis protein MshQ</fullName>
    </recommendedName>
</protein>